<dbReference type="InterPro" id="IPR027417">
    <property type="entry name" value="P-loop_NTPase"/>
</dbReference>
<dbReference type="GO" id="GO:0005524">
    <property type="term" value="F:ATP binding"/>
    <property type="evidence" value="ECO:0007669"/>
    <property type="project" value="UniProtKB-KW"/>
</dbReference>
<evidence type="ECO:0000259" key="15">
    <source>
        <dbReference type="PROSITE" id="PS51194"/>
    </source>
</evidence>
<feature type="domain" description="Helicase ATP-binding" evidence="14">
    <location>
        <begin position="75"/>
        <end position="249"/>
    </location>
</feature>
<dbReference type="GO" id="GO:0016787">
    <property type="term" value="F:hydrolase activity"/>
    <property type="evidence" value="ECO:0007669"/>
    <property type="project" value="UniProtKB-KW"/>
</dbReference>
<keyword evidence="10" id="KW-0539">Nucleus</keyword>
<evidence type="ECO:0000256" key="1">
    <source>
        <dbReference type="ARBA" id="ARBA00004604"/>
    </source>
</evidence>
<dbReference type="CDD" id="cd00268">
    <property type="entry name" value="DEADc"/>
    <property type="match status" value="1"/>
</dbReference>
<comment type="function">
    <text evidence="11">ATP-dependent RNA helicase required for 60S ribosomal subunit synthesis. Involved in efficient pre-rRNA processing, predominantly at site A3, which is necessary for the normal formation of 25S and 5.8S rRNAs.</text>
</comment>
<evidence type="ECO:0000313" key="16">
    <source>
        <dbReference type="EMBL" id="KAF4673667.1"/>
    </source>
</evidence>
<dbReference type="InterPro" id="IPR011545">
    <property type="entry name" value="DEAD/DEAH_box_helicase_dom"/>
</dbReference>
<protein>
    <recommendedName>
        <fullName evidence="3">RNA helicase</fullName>
        <ecNumber evidence="3">3.6.4.13</ecNumber>
    </recommendedName>
</protein>
<dbReference type="AlphaFoldDB" id="A0A7J6MQQ9"/>
<dbReference type="SMART" id="SM00487">
    <property type="entry name" value="DEXDc"/>
    <property type="match status" value="1"/>
</dbReference>
<feature type="compositionally biased region" description="Basic and acidic residues" evidence="13">
    <location>
        <begin position="1"/>
        <end position="17"/>
    </location>
</feature>
<evidence type="ECO:0000256" key="11">
    <source>
        <dbReference type="ARBA" id="ARBA00037449"/>
    </source>
</evidence>
<evidence type="ECO:0000256" key="8">
    <source>
        <dbReference type="ARBA" id="ARBA00022806"/>
    </source>
</evidence>
<evidence type="ECO:0000256" key="13">
    <source>
        <dbReference type="SAM" id="MobiDB-lite"/>
    </source>
</evidence>
<keyword evidence="7 12" id="KW-0378">Hydrolase</keyword>
<name>A0A7J6MQQ9_PERCH</name>
<dbReference type="GO" id="GO:0003676">
    <property type="term" value="F:nucleic acid binding"/>
    <property type="evidence" value="ECO:0007669"/>
    <property type="project" value="InterPro"/>
</dbReference>
<dbReference type="InterPro" id="IPR014001">
    <property type="entry name" value="Helicase_ATP-bd"/>
</dbReference>
<organism evidence="16 17">
    <name type="scientific">Perkinsus chesapeaki</name>
    <name type="common">Clam parasite</name>
    <name type="synonym">Perkinsus andrewsi</name>
    <dbReference type="NCBI Taxonomy" id="330153"/>
    <lineage>
        <taxon>Eukaryota</taxon>
        <taxon>Sar</taxon>
        <taxon>Alveolata</taxon>
        <taxon>Perkinsozoa</taxon>
        <taxon>Perkinsea</taxon>
        <taxon>Perkinsida</taxon>
        <taxon>Perkinsidae</taxon>
        <taxon>Perkinsus</taxon>
    </lineage>
</organism>
<dbReference type="PROSITE" id="PS51194">
    <property type="entry name" value="HELICASE_CTER"/>
    <property type="match status" value="1"/>
</dbReference>
<keyword evidence="4" id="KW-0690">Ribosome biogenesis</keyword>
<dbReference type="EC" id="3.6.4.13" evidence="3"/>
<feature type="region of interest" description="Disordered" evidence="13">
    <location>
        <begin position="1"/>
        <end position="20"/>
    </location>
</feature>
<keyword evidence="5" id="KW-0698">rRNA processing</keyword>
<evidence type="ECO:0000256" key="4">
    <source>
        <dbReference type="ARBA" id="ARBA00022517"/>
    </source>
</evidence>
<dbReference type="EMBL" id="JAAPAO010000078">
    <property type="protein sequence ID" value="KAF4673667.1"/>
    <property type="molecule type" value="Genomic_DNA"/>
</dbReference>
<proteinExistence type="inferred from homology"/>
<evidence type="ECO:0000256" key="3">
    <source>
        <dbReference type="ARBA" id="ARBA00012552"/>
    </source>
</evidence>
<dbReference type="InterPro" id="IPR044742">
    <property type="entry name" value="DEAD/DEAH_RhlB"/>
</dbReference>
<dbReference type="Gene3D" id="3.40.50.300">
    <property type="entry name" value="P-loop containing nucleotide triphosphate hydrolases"/>
    <property type="match status" value="2"/>
</dbReference>
<evidence type="ECO:0000256" key="10">
    <source>
        <dbReference type="ARBA" id="ARBA00023242"/>
    </source>
</evidence>
<dbReference type="SUPFAM" id="SSF52540">
    <property type="entry name" value="P-loop containing nucleoside triphosphate hydrolases"/>
    <property type="match status" value="1"/>
</dbReference>
<dbReference type="OrthoDB" id="196131at2759"/>
<accession>A0A7J6MQQ9</accession>
<dbReference type="PROSITE" id="PS51192">
    <property type="entry name" value="HELICASE_ATP_BIND_1"/>
    <property type="match status" value="1"/>
</dbReference>
<dbReference type="CDD" id="cd18787">
    <property type="entry name" value="SF2_C_DEAD"/>
    <property type="match status" value="1"/>
</dbReference>
<evidence type="ECO:0000256" key="9">
    <source>
        <dbReference type="ARBA" id="ARBA00022840"/>
    </source>
</evidence>
<comment type="subcellular location">
    <subcellularLocation>
        <location evidence="1">Nucleus</location>
        <location evidence="1">Nucleolus</location>
    </subcellularLocation>
</comment>
<evidence type="ECO:0000256" key="12">
    <source>
        <dbReference type="RuleBase" id="RU000492"/>
    </source>
</evidence>
<keyword evidence="9 12" id="KW-0067">ATP-binding</keyword>
<dbReference type="PROSITE" id="PS00039">
    <property type="entry name" value="DEAD_ATP_HELICASE"/>
    <property type="match status" value="1"/>
</dbReference>
<keyword evidence="17" id="KW-1185">Reference proteome</keyword>
<evidence type="ECO:0000256" key="5">
    <source>
        <dbReference type="ARBA" id="ARBA00022552"/>
    </source>
</evidence>
<keyword evidence="6 12" id="KW-0547">Nucleotide-binding</keyword>
<gene>
    <name evidence="16" type="primary">DBP3</name>
    <name evidence="16" type="ORF">FOL47_010250</name>
</gene>
<reference evidence="16 17" key="1">
    <citation type="submission" date="2020-04" db="EMBL/GenBank/DDBJ databases">
        <title>Perkinsus chesapeaki whole genome sequence.</title>
        <authorList>
            <person name="Bogema D.R."/>
        </authorList>
    </citation>
    <scope>NUCLEOTIDE SEQUENCE [LARGE SCALE GENOMIC DNA]</scope>
    <source>
        <strain evidence="16">ATCC PRA-425</strain>
    </source>
</reference>
<dbReference type="Pfam" id="PF00270">
    <property type="entry name" value="DEAD"/>
    <property type="match status" value="1"/>
</dbReference>
<dbReference type="PANTHER" id="PTHR47958">
    <property type="entry name" value="ATP-DEPENDENT RNA HELICASE DBP3"/>
    <property type="match status" value="1"/>
</dbReference>
<evidence type="ECO:0000256" key="2">
    <source>
        <dbReference type="ARBA" id="ARBA00009334"/>
    </source>
</evidence>
<dbReference type="GO" id="GO:0003724">
    <property type="term" value="F:RNA helicase activity"/>
    <property type="evidence" value="ECO:0007669"/>
    <property type="project" value="UniProtKB-EC"/>
</dbReference>
<dbReference type="SMART" id="SM00490">
    <property type="entry name" value="HELICc"/>
    <property type="match status" value="1"/>
</dbReference>
<evidence type="ECO:0000313" key="17">
    <source>
        <dbReference type="Proteomes" id="UP000591131"/>
    </source>
</evidence>
<dbReference type="Pfam" id="PF00271">
    <property type="entry name" value="Helicase_C"/>
    <property type="match status" value="1"/>
</dbReference>
<comment type="similarity">
    <text evidence="2">Belongs to the DEAD box helicase family. DDX5/DBP2 subfamily.</text>
</comment>
<dbReference type="Proteomes" id="UP000591131">
    <property type="component" value="Unassembled WGS sequence"/>
</dbReference>
<evidence type="ECO:0000256" key="7">
    <source>
        <dbReference type="ARBA" id="ARBA00022801"/>
    </source>
</evidence>
<sequence>MPEVESKKRSLDSDKVKSSTPEVIFGDSKIEVAGLSDPTEVPLARTFDESGLRKSLKEYLSSKFSTPSAIQAACWPLLLSGLDVVGVAETGSGKTLGFALPFMSKAMNKGNDGMMMVLSPTRELARQIHEVIVDVDKKKQKLPSICLYGGTPKWEQQKQLKADKPRIVIGTPGRVLDLLQDGSLDFSKVNYAVLDEADRMLDMGFLPSVTQIFGYLPSADKRQSLMFSATWNKEVRRLSRKLMKRERITVTVMGSNETKSNQDELTANTRITQMIDVVHDRKPKMDRLWHHLGNLCPNKGVWKVIVFALYKKEAAHLERCLRDYYDVVGLHGDMTQSAREASIKRFTEGQNLILVATDVAARGLDVKDVTGVINYTFPLVIEDYVHRIGRTGRAGRTGKAVTILNADEEKQFAFDLKGLLERCGQEVPEALSKLANQTGGFKASKKKVHPIYGAFFKDEEEMAKLEAKKTHITFSDDDEDDD</sequence>
<evidence type="ECO:0000256" key="6">
    <source>
        <dbReference type="ARBA" id="ARBA00022741"/>
    </source>
</evidence>
<feature type="domain" description="Helicase C-terminal" evidence="15">
    <location>
        <begin position="270"/>
        <end position="435"/>
    </location>
</feature>
<dbReference type="InterPro" id="IPR001650">
    <property type="entry name" value="Helicase_C-like"/>
</dbReference>
<evidence type="ECO:0000259" key="14">
    <source>
        <dbReference type="PROSITE" id="PS51192"/>
    </source>
</evidence>
<comment type="caution">
    <text evidence="16">The sequence shown here is derived from an EMBL/GenBank/DDBJ whole genome shotgun (WGS) entry which is preliminary data.</text>
</comment>
<dbReference type="InterPro" id="IPR000629">
    <property type="entry name" value="RNA-helicase_DEAD-box_CS"/>
</dbReference>
<keyword evidence="8 12" id="KW-0347">Helicase</keyword>